<evidence type="ECO:0000313" key="5">
    <source>
        <dbReference type="EMBL" id="PFH54574.1"/>
    </source>
</evidence>
<dbReference type="InterPro" id="IPR004827">
    <property type="entry name" value="bZIP"/>
</dbReference>
<dbReference type="InterPro" id="IPR050936">
    <property type="entry name" value="AP-1-like"/>
</dbReference>
<dbReference type="InterPro" id="IPR018287">
    <property type="entry name" value="Hap4_TF_heteromerisation"/>
</dbReference>
<dbReference type="GO" id="GO:0090575">
    <property type="term" value="C:RNA polymerase II transcription regulator complex"/>
    <property type="evidence" value="ECO:0007669"/>
    <property type="project" value="TreeGrafter"/>
</dbReference>
<dbReference type="SUPFAM" id="SSF57959">
    <property type="entry name" value="Leucine zipper domain"/>
    <property type="match status" value="1"/>
</dbReference>
<evidence type="ECO:0000256" key="1">
    <source>
        <dbReference type="ARBA" id="ARBA00004123"/>
    </source>
</evidence>
<keyword evidence="2" id="KW-0539">Nucleus</keyword>
<dbReference type="Pfam" id="PF10297">
    <property type="entry name" value="Hap4_Hap_bind"/>
    <property type="match status" value="1"/>
</dbReference>
<feature type="region of interest" description="Disordered" evidence="3">
    <location>
        <begin position="133"/>
        <end position="206"/>
    </location>
</feature>
<sequence length="557" mass="60664">MSVPSVPTTFSSSSTLWATPSKEWIIAPRPKPGRKPKKDLPTVKDTDDPDGKCRRVQNRAAQRAFRERKQSQLAELQARVQSYEQGEIERNVALQNVAKRLKEENDTLRRENQLLKEKFLRIEQEHGILQDGDKRRWRDDSPTSSISSVRSSSRKRTKICSSNSNLKVPPSLTSPYIPSPPSMVSSPDSNGSADSPYSPVNYDRDSEAGHNSIQLIDYTQATKPSEFDTGNGFPAFDCGFCNEGTPCVCREMAVQQDRPQAVAFKAENYSQPTATMVLPTNHAIHLDTVQESARPSILDNLPAFQPAVPLRRKPGATNPSSPPVFPVISLQEAQGTTTAMCTGDPSNCMACADDAFGKAFCTALGQSIASHAPCPNCPCSQNGAMGVGFATGGNGGCCGNPEGCDRHISASMQSSSQLANGMQPDTIATNDAWQQIKSHPKVSFADLALLADVVARRSKCTGPTVIISPAPGEVTPERLNSPTLNVDSQPYSDQGSVLLTDPHAHYREKERVRLIMPTSQPRLVSQDVLVRCGRRRLREVPADAVRDALRLLDAKFP</sequence>
<feature type="domain" description="BZIP" evidence="4">
    <location>
        <begin position="54"/>
        <end position="68"/>
    </location>
</feature>
<evidence type="ECO:0000313" key="6">
    <source>
        <dbReference type="Proteomes" id="UP000242287"/>
    </source>
</evidence>
<gene>
    <name evidence="5" type="ORF">AMATHDRAFT_44418</name>
</gene>
<feature type="compositionally biased region" description="Basic and acidic residues" evidence="3">
    <location>
        <begin position="38"/>
        <end position="53"/>
    </location>
</feature>
<dbReference type="GO" id="GO:0000976">
    <property type="term" value="F:transcription cis-regulatory region binding"/>
    <property type="evidence" value="ECO:0007669"/>
    <property type="project" value="InterPro"/>
</dbReference>
<dbReference type="PANTHER" id="PTHR40621">
    <property type="entry name" value="TRANSCRIPTION FACTOR KAPC-RELATED"/>
    <property type="match status" value="1"/>
</dbReference>
<dbReference type="GO" id="GO:0001228">
    <property type="term" value="F:DNA-binding transcription activator activity, RNA polymerase II-specific"/>
    <property type="evidence" value="ECO:0007669"/>
    <property type="project" value="TreeGrafter"/>
</dbReference>
<feature type="region of interest" description="Disordered" evidence="3">
    <location>
        <begin position="22"/>
        <end position="67"/>
    </location>
</feature>
<evidence type="ECO:0000256" key="3">
    <source>
        <dbReference type="SAM" id="MobiDB-lite"/>
    </source>
</evidence>
<reference evidence="5 6" key="1">
    <citation type="submission" date="2014-02" db="EMBL/GenBank/DDBJ databases">
        <title>Transposable element dynamics among asymbiotic and ectomycorrhizal Amanita fungi.</title>
        <authorList>
            <consortium name="DOE Joint Genome Institute"/>
            <person name="Hess J."/>
            <person name="Skrede I."/>
            <person name="Wolfe B."/>
            <person name="LaButti K."/>
            <person name="Ohm R.A."/>
            <person name="Grigoriev I.V."/>
            <person name="Pringle A."/>
        </authorList>
    </citation>
    <scope>NUCLEOTIDE SEQUENCE [LARGE SCALE GENOMIC DNA]</scope>
    <source>
        <strain evidence="5 6">SKay4041</strain>
    </source>
</reference>
<feature type="compositionally biased region" description="Low complexity" evidence="3">
    <location>
        <begin position="142"/>
        <end position="151"/>
    </location>
</feature>
<dbReference type="AlphaFoldDB" id="A0A2A9NYB7"/>
<evidence type="ECO:0000259" key="4">
    <source>
        <dbReference type="PROSITE" id="PS00036"/>
    </source>
</evidence>
<dbReference type="STRING" id="703135.A0A2A9NYB7"/>
<protein>
    <recommendedName>
        <fullName evidence="4">BZIP domain-containing protein</fullName>
    </recommendedName>
</protein>
<evidence type="ECO:0000256" key="2">
    <source>
        <dbReference type="ARBA" id="ARBA00023242"/>
    </source>
</evidence>
<name>A0A2A9NYB7_9AGAR</name>
<dbReference type="Gene3D" id="1.20.5.170">
    <property type="match status" value="1"/>
</dbReference>
<dbReference type="PROSITE" id="PS00036">
    <property type="entry name" value="BZIP_BASIC"/>
    <property type="match status" value="1"/>
</dbReference>
<proteinExistence type="predicted"/>
<accession>A0A2A9NYB7</accession>
<keyword evidence="6" id="KW-1185">Reference proteome</keyword>
<dbReference type="InterPro" id="IPR046347">
    <property type="entry name" value="bZIP_sf"/>
</dbReference>
<dbReference type="Proteomes" id="UP000242287">
    <property type="component" value="Unassembled WGS sequence"/>
</dbReference>
<dbReference type="EMBL" id="KZ301969">
    <property type="protein sequence ID" value="PFH54574.1"/>
    <property type="molecule type" value="Genomic_DNA"/>
</dbReference>
<comment type="subcellular location">
    <subcellularLocation>
        <location evidence="1">Nucleus</location>
    </subcellularLocation>
</comment>
<dbReference type="SMART" id="SM00338">
    <property type="entry name" value="BRLZ"/>
    <property type="match status" value="1"/>
</dbReference>
<organism evidence="5 6">
    <name type="scientific">Amanita thiersii Skay4041</name>
    <dbReference type="NCBI Taxonomy" id="703135"/>
    <lineage>
        <taxon>Eukaryota</taxon>
        <taxon>Fungi</taxon>
        <taxon>Dikarya</taxon>
        <taxon>Basidiomycota</taxon>
        <taxon>Agaricomycotina</taxon>
        <taxon>Agaricomycetes</taxon>
        <taxon>Agaricomycetidae</taxon>
        <taxon>Agaricales</taxon>
        <taxon>Pluteineae</taxon>
        <taxon>Amanitaceae</taxon>
        <taxon>Amanita</taxon>
    </lineage>
</organism>
<dbReference type="CDD" id="cd14688">
    <property type="entry name" value="bZIP_YAP"/>
    <property type="match status" value="1"/>
</dbReference>
<dbReference type="PANTHER" id="PTHR40621:SF7">
    <property type="entry name" value="BZIP DOMAIN-CONTAINING PROTEIN"/>
    <property type="match status" value="1"/>
</dbReference>
<dbReference type="OrthoDB" id="5374328at2759"/>